<proteinExistence type="predicted"/>
<keyword evidence="2" id="KW-1185">Reference proteome</keyword>
<dbReference type="OrthoDB" id="3699175at2"/>
<reference evidence="1" key="1">
    <citation type="submission" date="2019-09" db="EMBL/GenBank/DDBJ databases">
        <authorList>
            <person name="Teo W.F.A."/>
            <person name="Duangmal K."/>
        </authorList>
    </citation>
    <scope>NUCLEOTIDE SEQUENCE [LARGE SCALE GENOMIC DNA]</scope>
    <source>
        <strain evidence="1">K81G1</strain>
    </source>
</reference>
<dbReference type="EMBL" id="VMNW02000125">
    <property type="protein sequence ID" value="KAA9150097.1"/>
    <property type="molecule type" value="Genomic_DNA"/>
</dbReference>
<evidence type="ECO:0000313" key="2">
    <source>
        <dbReference type="Proteomes" id="UP000319769"/>
    </source>
</evidence>
<gene>
    <name evidence="1" type="ORF">FPZ12_041905</name>
</gene>
<name>A0A5N0UKL8_9PSEU</name>
<dbReference type="AlphaFoldDB" id="A0A5N0UKL8"/>
<dbReference type="Proteomes" id="UP000319769">
    <property type="component" value="Unassembled WGS sequence"/>
</dbReference>
<organism evidence="1 2">
    <name type="scientific">Amycolatopsis acidicola</name>
    <dbReference type="NCBI Taxonomy" id="2596893"/>
    <lineage>
        <taxon>Bacteria</taxon>
        <taxon>Bacillati</taxon>
        <taxon>Actinomycetota</taxon>
        <taxon>Actinomycetes</taxon>
        <taxon>Pseudonocardiales</taxon>
        <taxon>Pseudonocardiaceae</taxon>
        <taxon>Amycolatopsis</taxon>
    </lineage>
</organism>
<comment type="caution">
    <text evidence="1">The sequence shown here is derived from an EMBL/GenBank/DDBJ whole genome shotgun (WGS) entry which is preliminary data.</text>
</comment>
<evidence type="ECO:0000313" key="1">
    <source>
        <dbReference type="EMBL" id="KAA9150097.1"/>
    </source>
</evidence>
<accession>A0A5N0UKL8</accession>
<protein>
    <submittedName>
        <fullName evidence="1">Uncharacterized protein</fullName>
    </submittedName>
</protein>
<sequence>MVTAVLAAVVTIAALVVVRELRPENSSVPGVEAAIPAGAPTSNALECGDGPCAVVATQTVGGDSVALMADAAGGNGRLRAGAVVLQTTVTELGAKLSADSLTCVQASTSACIVDAPLNGGRIAQLFIDRADGWRSVDKPYFSAAGAVALGNVSGSDAPEITVVDSSPVVARVYALDGSVVGCTKKYSYASQLRGWPNIRLQASDLRACS</sequence>